<dbReference type="SMART" id="SM00487">
    <property type="entry name" value="DEXDc"/>
    <property type="match status" value="1"/>
</dbReference>
<dbReference type="InterPro" id="IPR001650">
    <property type="entry name" value="Helicase_C-like"/>
</dbReference>
<dbReference type="Gene3D" id="6.10.140.530">
    <property type="match status" value="1"/>
</dbReference>
<dbReference type="GO" id="GO:0005829">
    <property type="term" value="C:cytosol"/>
    <property type="evidence" value="ECO:0007669"/>
    <property type="project" value="TreeGrafter"/>
</dbReference>
<dbReference type="InterPro" id="IPR005114">
    <property type="entry name" value="Helicase_assoc"/>
</dbReference>
<comment type="caution">
    <text evidence="4">The sequence shown here is derived from an EMBL/GenBank/DDBJ whole genome shotgun (WGS) entry which is preliminary data.</text>
</comment>
<proteinExistence type="predicted"/>
<dbReference type="EMBL" id="JAAIKT010000145">
    <property type="protein sequence ID" value="NEW77730.1"/>
    <property type="molecule type" value="Genomic_DNA"/>
</dbReference>
<keyword evidence="4" id="KW-0067">ATP-binding</keyword>
<feature type="region of interest" description="Disordered" evidence="1">
    <location>
        <begin position="804"/>
        <end position="825"/>
    </location>
</feature>
<dbReference type="Pfam" id="PF04851">
    <property type="entry name" value="ResIII"/>
    <property type="match status" value="1"/>
</dbReference>
<dbReference type="Proteomes" id="UP000476310">
    <property type="component" value="Unassembled WGS sequence"/>
</dbReference>
<dbReference type="RefSeq" id="WP_164437285.1">
    <property type="nucleotide sequence ID" value="NZ_JAAIKT010000145.1"/>
</dbReference>
<sequence length="825" mass="91894">MSSSPEPVAEASATPTRARPVRLTLRSDQQQAVDSAARHLARPHTRGHTVSACGTGKTVTALRTAEALTVRHLLVAVPSLDLIAQWAQAARRDGRREPMIAVSSLRADKHPLLAGAAVTSTNSGERLASWLARHEHATVFVTLDSLPKIEQSQHTRAPAPVFDLLIVDEAHRTAGSWDKEWTALHDNTRIPADRRLYLTATPYEWEPPRLTEAPTSRPLPKRTAATAPEWDAPSLVASMADIKTFGPRLHTYSHAQAIEDGVLADYQLVVPTITDTTLRTALADPDAHSGFAPTARRTTALHLAVLKAMAEHDLHHLIIYFQQIADATDFARQFPHTLRTLTREQRPDWAEDLVVQSINGTHTPGQRHDILTDFADADRAVLTNAQVLGEGIDLPAVDGVVFADRTASVRRIVQALGRALRKPPILETKTASLIIPAYIPPCADPTDLLSTPYEALWLVTAALRHHDQTIAARAPRKNPNQRLERDPHTLIARRFRFDFTLDPNTIAQAMDLLSWPADGTALSAPRRAGLAAATRFYTEHQHLRVPAGYEDAYGYHLGTFITGQRTARQQGTLTPEWIAELDALGMIWDDHEATWQGHLTTVTAYQTEHGHLAIPAHQPGGQFLVDQRALARKNRLAPERDAELAALDPDWTLPYGPDWHRKYHLLKRHLEAGHDPATLRRDTVIEGVKAGSWLHRQHTSWDQLAPGQRDLLTRLSLTPNQTLLPTGKMIGTVSKRTRRTFQQTAEILRLFVERWGRPPGAREWIEADGDRIMIGPWLCKVRTKQNTGQLTQEQDQLMEEILQSDWRDTDPAPPEKGDTHISNLP</sequence>
<dbReference type="AlphaFoldDB" id="A0A6G4AWV5"/>
<dbReference type="GO" id="GO:0003677">
    <property type="term" value="F:DNA binding"/>
    <property type="evidence" value="ECO:0007669"/>
    <property type="project" value="InterPro"/>
</dbReference>
<dbReference type="InterPro" id="IPR027417">
    <property type="entry name" value="P-loop_NTPase"/>
</dbReference>
<dbReference type="GO" id="GO:0005524">
    <property type="term" value="F:ATP binding"/>
    <property type="evidence" value="ECO:0007669"/>
    <property type="project" value="InterPro"/>
</dbReference>
<dbReference type="PANTHER" id="PTHR47396">
    <property type="entry name" value="TYPE I RESTRICTION ENZYME ECOKI R PROTEIN"/>
    <property type="match status" value="1"/>
</dbReference>
<gene>
    <name evidence="4" type="ORF">G4H13_47370</name>
</gene>
<dbReference type="InterPro" id="IPR014001">
    <property type="entry name" value="Helicase_ATP-bd"/>
</dbReference>
<dbReference type="SMART" id="SM00490">
    <property type="entry name" value="HELICc"/>
    <property type="match status" value="1"/>
</dbReference>
<dbReference type="PROSITE" id="PS51192">
    <property type="entry name" value="HELICASE_ATP_BIND_1"/>
    <property type="match status" value="1"/>
</dbReference>
<keyword evidence="4" id="KW-0547">Nucleotide-binding</keyword>
<accession>A0A6G4AWV5</accession>
<feature type="domain" description="Helicase C-terminal" evidence="3">
    <location>
        <begin position="313"/>
        <end position="471"/>
    </location>
</feature>
<dbReference type="PROSITE" id="PS51194">
    <property type="entry name" value="HELICASE_CTER"/>
    <property type="match status" value="1"/>
</dbReference>
<dbReference type="CDD" id="cd18785">
    <property type="entry name" value="SF2_C"/>
    <property type="match status" value="1"/>
</dbReference>
<evidence type="ECO:0000259" key="2">
    <source>
        <dbReference type="PROSITE" id="PS51192"/>
    </source>
</evidence>
<feature type="compositionally biased region" description="Basic and acidic residues" evidence="1">
    <location>
        <begin position="805"/>
        <end position="819"/>
    </location>
</feature>
<dbReference type="SUPFAM" id="SSF52540">
    <property type="entry name" value="P-loop containing nucleoside triphosphate hydrolases"/>
    <property type="match status" value="1"/>
</dbReference>
<organism evidence="4 5">
    <name type="scientific">Streptomyces rhizosphaericus</name>
    <dbReference type="NCBI Taxonomy" id="114699"/>
    <lineage>
        <taxon>Bacteria</taxon>
        <taxon>Bacillati</taxon>
        <taxon>Actinomycetota</taxon>
        <taxon>Actinomycetes</taxon>
        <taxon>Kitasatosporales</taxon>
        <taxon>Streptomycetaceae</taxon>
        <taxon>Streptomyces</taxon>
        <taxon>Streptomyces violaceusniger group</taxon>
    </lineage>
</organism>
<evidence type="ECO:0000259" key="3">
    <source>
        <dbReference type="PROSITE" id="PS51194"/>
    </source>
</evidence>
<keyword evidence="4" id="KW-0347">Helicase</keyword>
<evidence type="ECO:0000313" key="5">
    <source>
        <dbReference type="Proteomes" id="UP000476310"/>
    </source>
</evidence>
<keyword evidence="5" id="KW-1185">Reference proteome</keyword>
<keyword evidence="4" id="KW-0378">Hydrolase</keyword>
<reference evidence="4" key="1">
    <citation type="submission" date="2020-02" db="EMBL/GenBank/DDBJ databases">
        <title>A new Streptomyces sp. for controlling soil-borne diseases.</title>
        <authorList>
            <person name="Li X."/>
            <person name="Tian Y."/>
            <person name="Gao K."/>
        </authorList>
    </citation>
    <scope>NUCLEOTIDE SEQUENCE [LARGE SCALE GENOMIC DNA]</scope>
    <source>
        <strain evidence="4">0250</strain>
    </source>
</reference>
<dbReference type="Gene3D" id="3.40.50.300">
    <property type="entry name" value="P-loop containing nucleotide triphosphate hydrolases"/>
    <property type="match status" value="2"/>
</dbReference>
<dbReference type="InterPro" id="IPR050742">
    <property type="entry name" value="Helicase_Restrict-Modif_Enz"/>
</dbReference>
<dbReference type="Pfam" id="PF03457">
    <property type="entry name" value="HA"/>
    <property type="match status" value="2"/>
</dbReference>
<dbReference type="Pfam" id="PF00271">
    <property type="entry name" value="Helicase_C"/>
    <property type="match status" value="1"/>
</dbReference>
<feature type="region of interest" description="Disordered" evidence="1">
    <location>
        <begin position="1"/>
        <end position="20"/>
    </location>
</feature>
<evidence type="ECO:0000313" key="4">
    <source>
        <dbReference type="EMBL" id="NEW77730.1"/>
    </source>
</evidence>
<dbReference type="InterPro" id="IPR006935">
    <property type="entry name" value="Helicase/UvrB_N"/>
</dbReference>
<evidence type="ECO:0000256" key="1">
    <source>
        <dbReference type="SAM" id="MobiDB-lite"/>
    </source>
</evidence>
<dbReference type="PANTHER" id="PTHR47396:SF1">
    <property type="entry name" value="ATP-DEPENDENT HELICASE IRC3-RELATED"/>
    <property type="match status" value="1"/>
</dbReference>
<feature type="domain" description="Helicase ATP-binding" evidence="2">
    <location>
        <begin position="38"/>
        <end position="202"/>
    </location>
</feature>
<dbReference type="GO" id="GO:0004386">
    <property type="term" value="F:helicase activity"/>
    <property type="evidence" value="ECO:0007669"/>
    <property type="project" value="UniProtKB-KW"/>
</dbReference>
<dbReference type="GO" id="GO:0016787">
    <property type="term" value="F:hydrolase activity"/>
    <property type="evidence" value="ECO:0007669"/>
    <property type="project" value="InterPro"/>
</dbReference>
<name>A0A6G4AWV5_9ACTN</name>
<feature type="compositionally biased region" description="Low complexity" evidence="1">
    <location>
        <begin position="1"/>
        <end position="16"/>
    </location>
</feature>
<protein>
    <submittedName>
        <fullName evidence="4">DEAD/DEAH box helicase family protein</fullName>
    </submittedName>
</protein>